<reference evidence="2 3" key="1">
    <citation type="submission" date="2020-08" db="EMBL/GenBank/DDBJ databases">
        <title>Genomic Encyclopedia of Type Strains, Phase IV (KMG-IV): sequencing the most valuable type-strain genomes for metagenomic binning, comparative biology and taxonomic classification.</title>
        <authorList>
            <person name="Goeker M."/>
        </authorList>
    </citation>
    <scope>NUCLEOTIDE SEQUENCE [LARGE SCALE GENOMIC DNA]</scope>
    <source>
        <strain evidence="2 3">DSM 103336</strain>
    </source>
</reference>
<gene>
    <name evidence="2" type="ORF">FHS99_000983</name>
</gene>
<proteinExistence type="predicted"/>
<keyword evidence="3" id="KW-1185">Reference proteome</keyword>
<name>A0A7W9BRZ7_9SPHN</name>
<evidence type="ECO:0000256" key="1">
    <source>
        <dbReference type="SAM" id="Coils"/>
    </source>
</evidence>
<dbReference type="AlphaFoldDB" id="A0A7W9BRZ7"/>
<evidence type="ECO:0000313" key="3">
    <source>
        <dbReference type="Proteomes" id="UP000546701"/>
    </source>
</evidence>
<evidence type="ECO:0000313" key="2">
    <source>
        <dbReference type="EMBL" id="MBB5728513.1"/>
    </source>
</evidence>
<feature type="coiled-coil region" evidence="1">
    <location>
        <begin position="72"/>
        <end position="125"/>
    </location>
</feature>
<dbReference type="Proteomes" id="UP000546701">
    <property type="component" value="Unassembled WGS sequence"/>
</dbReference>
<keyword evidence="1" id="KW-0175">Coiled coil</keyword>
<sequence length="136" mass="14069">MNHISQMRRTAHRSRYFYVDGRDDAATDEQGAAFGPALPFAFLGAAHMKKLSFVVAAGLMSLAACTNNTPAENAAENVAESMDNAADNLEDAADNATNESTEAALENAADNMSAAADNVEDAVDNGAVAANAANAM</sequence>
<dbReference type="EMBL" id="JACIJR010000002">
    <property type="protein sequence ID" value="MBB5728513.1"/>
    <property type="molecule type" value="Genomic_DNA"/>
</dbReference>
<organism evidence="2 3">
    <name type="scientific">Sphingomonas prati</name>
    <dbReference type="NCBI Taxonomy" id="1843237"/>
    <lineage>
        <taxon>Bacteria</taxon>
        <taxon>Pseudomonadati</taxon>
        <taxon>Pseudomonadota</taxon>
        <taxon>Alphaproteobacteria</taxon>
        <taxon>Sphingomonadales</taxon>
        <taxon>Sphingomonadaceae</taxon>
        <taxon>Sphingomonas</taxon>
    </lineage>
</organism>
<protein>
    <submittedName>
        <fullName evidence="2">Uncharacterized protein</fullName>
    </submittedName>
</protein>
<accession>A0A7W9BRZ7</accession>
<comment type="caution">
    <text evidence="2">The sequence shown here is derived from an EMBL/GenBank/DDBJ whole genome shotgun (WGS) entry which is preliminary data.</text>
</comment>